<dbReference type="Proteomes" id="UP000059574">
    <property type="component" value="Chromosome"/>
</dbReference>
<evidence type="ECO:0000313" key="8">
    <source>
        <dbReference type="EMBL" id="ALO66560.1"/>
    </source>
</evidence>
<dbReference type="Pfam" id="PF01245">
    <property type="entry name" value="Ribosomal_L19"/>
    <property type="match status" value="1"/>
</dbReference>
<evidence type="ECO:0000313" key="9">
    <source>
        <dbReference type="Proteomes" id="UP000059574"/>
    </source>
</evidence>
<dbReference type="RefSeq" id="WP_062287614.1">
    <property type="nucleotide sequence ID" value="NZ_CP013200.1"/>
</dbReference>
<keyword evidence="3 6" id="KW-0689">Ribosomal protein</keyword>
<dbReference type="InterPro" id="IPR038657">
    <property type="entry name" value="Ribosomal_bL19_sf"/>
</dbReference>
<accession>A0A0S2LZ97</accession>
<dbReference type="GO" id="GO:0003735">
    <property type="term" value="F:structural constituent of ribosome"/>
    <property type="evidence" value="ECO:0007669"/>
    <property type="project" value="InterPro"/>
</dbReference>
<dbReference type="SUPFAM" id="SSF50104">
    <property type="entry name" value="Translation proteins SH3-like domain"/>
    <property type="match status" value="1"/>
</dbReference>
<proteinExistence type="inferred from homology"/>
<dbReference type="NCBIfam" id="TIGR01024">
    <property type="entry name" value="rplS_bact"/>
    <property type="match status" value="1"/>
</dbReference>
<evidence type="ECO:0000256" key="2">
    <source>
        <dbReference type="ARBA" id="ARBA00005781"/>
    </source>
</evidence>
<dbReference type="FunFam" id="2.30.30.790:FF:000001">
    <property type="entry name" value="50S ribosomal protein L19"/>
    <property type="match status" value="1"/>
</dbReference>
<reference evidence="9" key="1">
    <citation type="submission" date="2015-11" db="EMBL/GenBank/DDBJ databases">
        <authorList>
            <person name="Kumar R."/>
            <person name="Singh D."/>
            <person name="Swarnkar M.K."/>
            <person name="Singh A.K."/>
            <person name="Kumar S."/>
        </authorList>
    </citation>
    <scope>NUCLEOTIDE SEQUENCE [LARGE SCALE GENOMIC DNA]</scope>
    <source>
        <strain evidence="9">ERGS4:06</strain>
    </source>
</reference>
<evidence type="ECO:0000256" key="5">
    <source>
        <dbReference type="ARBA" id="ARBA00035171"/>
    </source>
</evidence>
<organism evidence="8 9">
    <name type="scientific">Arthrobacter alpinus</name>
    <dbReference type="NCBI Taxonomy" id="656366"/>
    <lineage>
        <taxon>Bacteria</taxon>
        <taxon>Bacillati</taxon>
        <taxon>Actinomycetota</taxon>
        <taxon>Actinomycetes</taxon>
        <taxon>Micrococcales</taxon>
        <taxon>Micrococcaceae</taxon>
        <taxon>Arthrobacter</taxon>
    </lineage>
</organism>
<reference evidence="8 9" key="2">
    <citation type="journal article" date="2016" name="J. Biotechnol.">
        <title>Complete genome sequence of Arthrobacter alpinus ERGS4:06, a yellow pigmented bacterium tolerant to cold and radiations isolated from Sikkim Himalaya.</title>
        <authorList>
            <person name="Kumar R."/>
            <person name="Singh D."/>
            <person name="Swarnkar M.K."/>
            <person name="Singh A.K."/>
            <person name="Kumar S."/>
        </authorList>
    </citation>
    <scope>NUCLEOTIDE SEQUENCE [LARGE SCALE GENOMIC DNA]</scope>
    <source>
        <strain evidence="8 9">ERGS4:06</strain>
    </source>
</reference>
<comment type="function">
    <text evidence="1 6 7">This protein is located at the 30S-50S ribosomal subunit interface and may play a role in the structure and function of the aminoacyl-tRNA binding site.</text>
</comment>
<dbReference type="InterPro" id="IPR001857">
    <property type="entry name" value="Ribosomal_bL19"/>
</dbReference>
<protein>
    <recommendedName>
        <fullName evidence="5 6">Large ribosomal subunit protein bL19</fullName>
    </recommendedName>
</protein>
<evidence type="ECO:0000256" key="4">
    <source>
        <dbReference type="ARBA" id="ARBA00023274"/>
    </source>
</evidence>
<dbReference type="GO" id="GO:0006412">
    <property type="term" value="P:translation"/>
    <property type="evidence" value="ECO:0007669"/>
    <property type="project" value="UniProtKB-UniRule"/>
</dbReference>
<keyword evidence="4 6" id="KW-0687">Ribonucleoprotein</keyword>
<dbReference type="InterPro" id="IPR008991">
    <property type="entry name" value="Translation_prot_SH3-like_sf"/>
</dbReference>
<sequence length="119" mass="13340">MQILDSVDAASLRSDIPAFRAGDTVNVHVNIIEGSRSRVQLFKGFVLGRQGDGIRETFTVRKVSFGVGVERTFPVHSPVLDKIEVVTKGDVRRAKLYYMRNLRGKAAKIKEKRDNLPTK</sequence>
<dbReference type="InterPro" id="IPR018257">
    <property type="entry name" value="Ribosomal_bL19_CS"/>
</dbReference>
<name>A0A0S2LZ97_9MICC</name>
<dbReference type="PROSITE" id="PS01015">
    <property type="entry name" value="RIBOSOMAL_L19"/>
    <property type="match status" value="1"/>
</dbReference>
<evidence type="ECO:0000256" key="3">
    <source>
        <dbReference type="ARBA" id="ARBA00022980"/>
    </source>
</evidence>
<comment type="similarity">
    <text evidence="2 6 7">Belongs to the bacterial ribosomal protein bL19 family.</text>
</comment>
<evidence type="ECO:0000256" key="7">
    <source>
        <dbReference type="RuleBase" id="RU000559"/>
    </source>
</evidence>
<dbReference type="PIRSF" id="PIRSF002191">
    <property type="entry name" value="Ribosomal_L19"/>
    <property type="match status" value="1"/>
</dbReference>
<dbReference type="PRINTS" id="PR00061">
    <property type="entry name" value="RIBOSOMALL19"/>
</dbReference>
<dbReference type="OrthoDB" id="9803541at2"/>
<dbReference type="EMBL" id="CP013200">
    <property type="protein sequence ID" value="ALO66560.1"/>
    <property type="molecule type" value="Genomic_DNA"/>
</dbReference>
<evidence type="ECO:0000256" key="1">
    <source>
        <dbReference type="ARBA" id="ARBA00002349"/>
    </source>
</evidence>
<evidence type="ECO:0000256" key="6">
    <source>
        <dbReference type="HAMAP-Rule" id="MF_00402"/>
    </source>
</evidence>
<dbReference type="PANTHER" id="PTHR15680">
    <property type="entry name" value="RIBOSOMAL PROTEIN L19"/>
    <property type="match status" value="1"/>
</dbReference>
<dbReference type="GO" id="GO:0022625">
    <property type="term" value="C:cytosolic large ribosomal subunit"/>
    <property type="evidence" value="ECO:0007669"/>
    <property type="project" value="TreeGrafter"/>
</dbReference>
<gene>
    <name evidence="6 8" type="primary">rplS</name>
    <name evidence="8" type="ORF">AS189_08725</name>
</gene>
<dbReference type="AlphaFoldDB" id="A0A0S2LZ97"/>
<dbReference type="Gene3D" id="2.30.30.790">
    <property type="match status" value="1"/>
</dbReference>
<dbReference type="HAMAP" id="MF_00402">
    <property type="entry name" value="Ribosomal_bL19"/>
    <property type="match status" value="1"/>
</dbReference>
<dbReference type="PANTHER" id="PTHR15680:SF9">
    <property type="entry name" value="LARGE RIBOSOMAL SUBUNIT PROTEIN BL19M"/>
    <property type="match status" value="1"/>
</dbReference>